<dbReference type="EC" id="2.1.1.72" evidence="2"/>
<dbReference type="PRINTS" id="PR00505">
    <property type="entry name" value="D12N6MTFRASE"/>
</dbReference>
<organism evidence="7 8">
    <name type="scientific">Pantoea wallisii</name>
    <dbReference type="NCBI Taxonomy" id="1076551"/>
    <lineage>
        <taxon>Bacteria</taxon>
        <taxon>Pseudomonadati</taxon>
        <taxon>Pseudomonadota</taxon>
        <taxon>Gammaproteobacteria</taxon>
        <taxon>Enterobacterales</taxon>
        <taxon>Erwiniaceae</taxon>
        <taxon>Pantoea</taxon>
    </lineage>
</organism>
<comment type="similarity">
    <text evidence="1">Belongs to the N(4)/N(6)-methyltransferase family.</text>
</comment>
<sequence length="288" mass="33407">MPITHSPLRYPGGKAQLKPFMKELMSTFEVKPLIYIEPFSGGAGLALSLLFDGAASKIILNDYDKAIYSLWYCILYNTEELINKIIDTPVTIDEWYIQKGIYEQKEEADILSLAFSTLFLNRTNRSGILKAGVIGGKEQKGNYKLDCRFNKLGLIDKIRKISFSADCIELHNLDAIEFIEKVIKKQDKNRAFIFFDPPYYGKGKDLYTNFFDREDHGNLFVKINALNDYKWIVTYDNCQEIIDLYKEYYPRVYSLNYSLATKKKATELLFVSKRIEIYSNIKSLNFKV</sequence>
<keyword evidence="8" id="KW-1185">Reference proteome</keyword>
<keyword evidence="4" id="KW-0808">Transferase</keyword>
<dbReference type="Proteomes" id="UP000193104">
    <property type="component" value="Unassembled WGS sequence"/>
</dbReference>
<dbReference type="SUPFAM" id="SSF53335">
    <property type="entry name" value="S-adenosyl-L-methionine-dependent methyltransferases"/>
    <property type="match status" value="1"/>
</dbReference>
<dbReference type="AlphaFoldDB" id="A0A1X1D4B3"/>
<comment type="caution">
    <text evidence="7">The sequence shown here is derived from an EMBL/GenBank/DDBJ whole genome shotgun (WGS) entry which is preliminary data.</text>
</comment>
<evidence type="ECO:0000313" key="8">
    <source>
        <dbReference type="Proteomes" id="UP000193104"/>
    </source>
</evidence>
<keyword evidence="5" id="KW-0949">S-adenosyl-L-methionine</keyword>
<evidence type="ECO:0000256" key="1">
    <source>
        <dbReference type="ARBA" id="ARBA00006594"/>
    </source>
</evidence>
<dbReference type="PANTHER" id="PTHR30481">
    <property type="entry name" value="DNA ADENINE METHYLASE"/>
    <property type="match status" value="1"/>
</dbReference>
<dbReference type="RefSeq" id="WP_128602183.1">
    <property type="nucleotide sequence ID" value="NZ_MLFS01000047.1"/>
</dbReference>
<dbReference type="Gene3D" id="3.40.50.150">
    <property type="entry name" value="Vaccinia Virus protein VP39"/>
    <property type="match status" value="1"/>
</dbReference>
<dbReference type="GO" id="GO:0009007">
    <property type="term" value="F:site-specific DNA-methyltransferase (adenine-specific) activity"/>
    <property type="evidence" value="ECO:0007669"/>
    <property type="project" value="UniProtKB-EC"/>
</dbReference>
<comment type="catalytic activity">
    <reaction evidence="6">
        <text>a 2'-deoxyadenosine in DNA + S-adenosyl-L-methionine = an N(6)-methyl-2'-deoxyadenosine in DNA + S-adenosyl-L-homocysteine + H(+)</text>
        <dbReference type="Rhea" id="RHEA:15197"/>
        <dbReference type="Rhea" id="RHEA-COMP:12418"/>
        <dbReference type="Rhea" id="RHEA-COMP:12419"/>
        <dbReference type="ChEBI" id="CHEBI:15378"/>
        <dbReference type="ChEBI" id="CHEBI:57856"/>
        <dbReference type="ChEBI" id="CHEBI:59789"/>
        <dbReference type="ChEBI" id="CHEBI:90615"/>
        <dbReference type="ChEBI" id="CHEBI:90616"/>
        <dbReference type="EC" id="2.1.1.72"/>
    </reaction>
</comment>
<gene>
    <name evidence="7" type="ORF">HA48_15585</name>
</gene>
<dbReference type="PIRSF" id="PIRSF000398">
    <property type="entry name" value="M_m6A_EcoRV"/>
    <property type="match status" value="1"/>
</dbReference>
<evidence type="ECO:0000256" key="6">
    <source>
        <dbReference type="ARBA" id="ARBA00047942"/>
    </source>
</evidence>
<evidence type="ECO:0000256" key="4">
    <source>
        <dbReference type="ARBA" id="ARBA00022679"/>
    </source>
</evidence>
<evidence type="ECO:0000256" key="3">
    <source>
        <dbReference type="ARBA" id="ARBA00022603"/>
    </source>
</evidence>
<proteinExistence type="inferred from homology"/>
<dbReference type="OrthoDB" id="9805629at2"/>
<dbReference type="EMBL" id="MLFS01000047">
    <property type="protein sequence ID" value="ORM71484.1"/>
    <property type="molecule type" value="Genomic_DNA"/>
</dbReference>
<evidence type="ECO:0000313" key="7">
    <source>
        <dbReference type="EMBL" id="ORM71484.1"/>
    </source>
</evidence>
<dbReference type="STRING" id="1076551.HA48_15585"/>
<dbReference type="GO" id="GO:0009307">
    <property type="term" value="P:DNA restriction-modification system"/>
    <property type="evidence" value="ECO:0007669"/>
    <property type="project" value="InterPro"/>
</dbReference>
<dbReference type="GO" id="GO:0032259">
    <property type="term" value="P:methylation"/>
    <property type="evidence" value="ECO:0007669"/>
    <property type="project" value="UniProtKB-KW"/>
</dbReference>
<evidence type="ECO:0000256" key="5">
    <source>
        <dbReference type="ARBA" id="ARBA00022691"/>
    </source>
</evidence>
<dbReference type="GO" id="GO:0043565">
    <property type="term" value="F:sequence-specific DNA binding"/>
    <property type="evidence" value="ECO:0007669"/>
    <property type="project" value="TreeGrafter"/>
</dbReference>
<dbReference type="Gene3D" id="1.10.1020.10">
    <property type="entry name" value="Adenine-specific Methyltransferase, Domain 2"/>
    <property type="match status" value="1"/>
</dbReference>
<evidence type="ECO:0000256" key="2">
    <source>
        <dbReference type="ARBA" id="ARBA00011900"/>
    </source>
</evidence>
<reference evidence="7 8" key="1">
    <citation type="journal article" date="2017" name="Antonie Van Leeuwenhoek">
        <title>Phylogenomic resolution of the bacterial genus Pantoea and its relationship with Erwinia and Tatumella.</title>
        <authorList>
            <person name="Palmer M."/>
            <person name="Steenkamp E.T."/>
            <person name="Coetzee M.P."/>
            <person name="Chan W.Y."/>
            <person name="van Zyl E."/>
            <person name="De Maayer P."/>
            <person name="Coutinho T.A."/>
            <person name="Blom J."/>
            <person name="Smits T.H."/>
            <person name="Duffy B."/>
            <person name="Venter S.N."/>
        </authorList>
    </citation>
    <scope>NUCLEOTIDE SEQUENCE [LARGE SCALE GENOMIC DNA]</scope>
    <source>
        <strain evidence="7 8">LMG 26277</strain>
    </source>
</reference>
<dbReference type="InterPro" id="IPR023095">
    <property type="entry name" value="Ade_MeTrfase_dom_2"/>
</dbReference>
<dbReference type="PANTHER" id="PTHR30481:SF2">
    <property type="entry name" value="SITE-SPECIFIC DNA-METHYLTRANSFERASE (ADENINE-SPECIFIC)"/>
    <property type="match status" value="1"/>
</dbReference>
<name>A0A1X1D4B3_9GAMM</name>
<accession>A0A1X1D4B3</accession>
<dbReference type="GO" id="GO:0006298">
    <property type="term" value="P:mismatch repair"/>
    <property type="evidence" value="ECO:0007669"/>
    <property type="project" value="TreeGrafter"/>
</dbReference>
<protein>
    <recommendedName>
        <fullName evidence="2">site-specific DNA-methyltransferase (adenine-specific)</fullName>
        <ecNumber evidence="2">2.1.1.72</ecNumber>
    </recommendedName>
</protein>
<keyword evidence="3" id="KW-0489">Methyltransferase</keyword>
<dbReference type="InterPro" id="IPR012263">
    <property type="entry name" value="M_m6A_EcoRV"/>
</dbReference>
<dbReference type="GO" id="GO:1904047">
    <property type="term" value="F:S-adenosyl-L-methionine binding"/>
    <property type="evidence" value="ECO:0007669"/>
    <property type="project" value="TreeGrafter"/>
</dbReference>
<dbReference type="InterPro" id="IPR029063">
    <property type="entry name" value="SAM-dependent_MTases_sf"/>
</dbReference>
<dbReference type="InterPro" id="IPR012327">
    <property type="entry name" value="MeTrfase_D12"/>
</dbReference>
<dbReference type="Pfam" id="PF02086">
    <property type="entry name" value="MethyltransfD12"/>
    <property type="match status" value="1"/>
</dbReference>